<keyword evidence="10" id="KW-1185">Reference proteome</keyword>
<evidence type="ECO:0000256" key="5">
    <source>
        <dbReference type="ARBA" id="ARBA00022997"/>
    </source>
</evidence>
<evidence type="ECO:0000313" key="7">
    <source>
        <dbReference type="EMBL" id="EOH75286.1"/>
    </source>
</evidence>
<dbReference type="InterPro" id="IPR005322">
    <property type="entry name" value="Peptidase_C69"/>
</dbReference>
<organism evidence="7 9">
    <name type="scientific">Enterococcus malodoratus ATCC 43197</name>
    <dbReference type="NCBI Taxonomy" id="1158601"/>
    <lineage>
        <taxon>Bacteria</taxon>
        <taxon>Bacillati</taxon>
        <taxon>Bacillota</taxon>
        <taxon>Bacilli</taxon>
        <taxon>Lactobacillales</taxon>
        <taxon>Enterococcaceae</taxon>
        <taxon>Enterococcus</taxon>
    </lineage>
</organism>
<evidence type="ECO:0000256" key="2">
    <source>
        <dbReference type="ARBA" id="ARBA00007225"/>
    </source>
</evidence>
<reference evidence="8 10" key="2">
    <citation type="submission" date="2013-03" db="EMBL/GenBank/DDBJ databases">
        <title>The Genome Sequence of Enterococcus malodoratus ATCC_43197 (PacBio/Illumina hybrid assembly).</title>
        <authorList>
            <consortium name="The Broad Institute Genomics Platform"/>
            <consortium name="The Broad Institute Genome Sequencing Center for Infectious Disease"/>
            <person name="Earl A."/>
            <person name="Russ C."/>
            <person name="Gilmore M."/>
            <person name="Surin D."/>
            <person name="Walker B."/>
            <person name="Young S."/>
            <person name="Zeng Q."/>
            <person name="Gargeya S."/>
            <person name="Fitzgerald M."/>
            <person name="Haas B."/>
            <person name="Abouelleil A."/>
            <person name="Allen A.W."/>
            <person name="Alvarado L."/>
            <person name="Arachchi H.M."/>
            <person name="Berlin A.M."/>
            <person name="Chapman S.B."/>
            <person name="Gainer-Dewar J."/>
            <person name="Goldberg J."/>
            <person name="Griggs A."/>
            <person name="Gujja S."/>
            <person name="Hansen M."/>
            <person name="Howarth C."/>
            <person name="Imamovic A."/>
            <person name="Ireland A."/>
            <person name="Larimer J."/>
            <person name="McCowan C."/>
            <person name="Murphy C."/>
            <person name="Pearson M."/>
            <person name="Poon T.W."/>
            <person name="Priest M."/>
            <person name="Roberts A."/>
            <person name="Saif S."/>
            <person name="Shea T."/>
            <person name="Sisk P."/>
            <person name="Sykes S."/>
            <person name="Wortman J."/>
            <person name="Nusbaum C."/>
            <person name="Birren B."/>
        </authorList>
    </citation>
    <scope>NUCLEOTIDE SEQUENCE [LARGE SCALE GENOMIC DNA]</scope>
    <source>
        <strain evidence="8 10">ATCC 43197</strain>
    </source>
</reference>
<dbReference type="Gene3D" id="3.60.60.10">
    <property type="entry name" value="Penicillin V Acylase, Chain A"/>
    <property type="match status" value="1"/>
</dbReference>
<evidence type="ECO:0000256" key="3">
    <source>
        <dbReference type="ARBA" id="ARBA00022670"/>
    </source>
</evidence>
<comment type="catalytic activity">
    <reaction evidence="1">
        <text>an L-aminoacyl-L-amino acid + H2O = 2 an L-alpha-amino acid</text>
        <dbReference type="Rhea" id="RHEA:48940"/>
        <dbReference type="ChEBI" id="CHEBI:15377"/>
        <dbReference type="ChEBI" id="CHEBI:59869"/>
        <dbReference type="ChEBI" id="CHEBI:77460"/>
        <dbReference type="EC" id="3.4.13.19"/>
    </reaction>
</comment>
<dbReference type="Pfam" id="PF03577">
    <property type="entry name" value="Peptidase_C69"/>
    <property type="match status" value="1"/>
</dbReference>
<dbReference type="GO" id="GO:0006508">
    <property type="term" value="P:proteolysis"/>
    <property type="evidence" value="ECO:0007669"/>
    <property type="project" value="UniProtKB-KW"/>
</dbReference>
<dbReference type="GO" id="GO:0016805">
    <property type="term" value="F:dipeptidase activity"/>
    <property type="evidence" value="ECO:0007669"/>
    <property type="project" value="UniProtKB-KW"/>
</dbReference>
<keyword evidence="4 6" id="KW-0378">Hydrolase</keyword>
<dbReference type="PATRIC" id="fig|1158601.3.peg.3058"/>
<dbReference type="PANTHER" id="PTHR12994:SF17">
    <property type="entry name" value="LD30995P"/>
    <property type="match status" value="1"/>
</dbReference>
<dbReference type="Proteomes" id="UP000014148">
    <property type="component" value="Unassembled WGS sequence"/>
</dbReference>
<dbReference type="RefSeq" id="WP_010741888.1">
    <property type="nucleotide sequence ID" value="NZ_KB946251.1"/>
</dbReference>
<proteinExistence type="inferred from homology"/>
<evidence type="ECO:0000256" key="4">
    <source>
        <dbReference type="ARBA" id="ARBA00022801"/>
    </source>
</evidence>
<dbReference type="OrthoDB" id="9764088at2"/>
<evidence type="ECO:0000313" key="9">
    <source>
        <dbReference type="Proteomes" id="UP000013783"/>
    </source>
</evidence>
<comment type="caution">
    <text evidence="7">The sequence shown here is derived from an EMBL/GenBank/DDBJ whole genome shotgun (WGS) entry which is preliminary data.</text>
</comment>
<dbReference type="Proteomes" id="UP000013783">
    <property type="component" value="Unassembled WGS sequence"/>
</dbReference>
<dbReference type="EMBL" id="ASWA01000003">
    <property type="protein sequence ID" value="EOT66748.1"/>
    <property type="molecule type" value="Genomic_DNA"/>
</dbReference>
<comment type="similarity">
    <text evidence="2 6">Belongs to the peptidase C69 family.</text>
</comment>
<dbReference type="InterPro" id="IPR047804">
    <property type="entry name" value="C69_dipept_A-like"/>
</dbReference>
<dbReference type="GO" id="GO:0070004">
    <property type="term" value="F:cysteine-type exopeptidase activity"/>
    <property type="evidence" value="ECO:0007669"/>
    <property type="project" value="InterPro"/>
</dbReference>
<keyword evidence="3 6" id="KW-0645">Protease</keyword>
<dbReference type="PANTHER" id="PTHR12994">
    <property type="entry name" value="SECERNIN"/>
    <property type="match status" value="1"/>
</dbReference>
<sequence>MKRKNKACTTLLVGKKAASDGSTMIARIEDGFEKPNPQHFVVVSPEQQPRRYCSSITSFELELPQNPLRYTSTPDLDDRFGIWAGGGINSQNVAMTACETITNNDRILAIDPLVDTGIGEADFITLVLPYIHSAKEGVLRLGKLIETYGTYEINGIAFSDSDEIWYLETIGGHHWAAVRIPDEAFVLVSNRLAIDHFDFNSPDNLSATGLQDLIEKHQLNPTNDELNLRDIFGTFTNGDQHYNNPRVWYIQKVFCKNNSSHPEDQDLPFLAYPDKKLTIEDVRWALSSHYQNTPYDPYGEGEMSDKSRYRSIALNRNEETHILQIRNNVSKEIAAIHWLAFGPNTFNTLVPFYANITQTPTIFNEIGSTFKANDIYWLSKAAALLGDSNFSRFETLRDETVSEAMIEYRKIQLATDSCEVEDGQMIQDHLEIANNKMAEIALTKMNELLGEMIKRLGK</sequence>
<accession>R2R3U0</accession>
<gene>
    <name evidence="8" type="ORF">I585_02269</name>
    <name evidence="7" type="ORF">UAI_03088</name>
</gene>
<evidence type="ECO:0000313" key="10">
    <source>
        <dbReference type="Proteomes" id="UP000014148"/>
    </source>
</evidence>
<dbReference type="AlphaFoldDB" id="R2R3U0"/>
<evidence type="ECO:0000256" key="1">
    <source>
        <dbReference type="ARBA" id="ARBA00001670"/>
    </source>
</evidence>
<dbReference type="EMBL" id="AJAK01000020">
    <property type="protein sequence ID" value="EOH75286.1"/>
    <property type="molecule type" value="Genomic_DNA"/>
</dbReference>
<dbReference type="STRING" id="71451.RV07_GL001543"/>
<keyword evidence="5 6" id="KW-0224">Dipeptidase</keyword>
<dbReference type="eggNOG" id="COG4690">
    <property type="taxonomic scope" value="Bacteria"/>
</dbReference>
<protein>
    <recommendedName>
        <fullName evidence="6">Dipeptidase</fullName>
        <ecNumber evidence="6">3.4.-.-</ecNumber>
    </recommendedName>
</protein>
<evidence type="ECO:0000313" key="8">
    <source>
        <dbReference type="EMBL" id="EOT66748.1"/>
    </source>
</evidence>
<evidence type="ECO:0000256" key="6">
    <source>
        <dbReference type="RuleBase" id="RU364089"/>
    </source>
</evidence>
<reference evidence="7 9" key="1">
    <citation type="submission" date="2013-02" db="EMBL/GenBank/DDBJ databases">
        <title>The Genome Sequence of Enterococcus malodoratus ATCC_43197.</title>
        <authorList>
            <consortium name="The Broad Institute Genome Sequencing Platform"/>
            <consortium name="The Broad Institute Genome Sequencing Center for Infectious Disease"/>
            <person name="Earl A.M."/>
            <person name="Gilmore M.S."/>
            <person name="Lebreton F."/>
            <person name="Walker B."/>
            <person name="Young S.K."/>
            <person name="Zeng Q."/>
            <person name="Gargeya S."/>
            <person name="Fitzgerald M."/>
            <person name="Haas B."/>
            <person name="Abouelleil A."/>
            <person name="Alvarado L."/>
            <person name="Arachchi H.M."/>
            <person name="Berlin A.M."/>
            <person name="Chapman S.B."/>
            <person name="Dewar J."/>
            <person name="Goldberg J."/>
            <person name="Griggs A."/>
            <person name="Gujja S."/>
            <person name="Hansen M."/>
            <person name="Howarth C."/>
            <person name="Imamovic A."/>
            <person name="Larimer J."/>
            <person name="McCowan C."/>
            <person name="Murphy C."/>
            <person name="Neiman D."/>
            <person name="Pearson M."/>
            <person name="Priest M."/>
            <person name="Roberts A."/>
            <person name="Saif S."/>
            <person name="Shea T."/>
            <person name="Sisk P."/>
            <person name="Sykes S."/>
            <person name="Wortman J."/>
            <person name="Nusbaum C."/>
            <person name="Birren B."/>
        </authorList>
    </citation>
    <scope>NUCLEOTIDE SEQUENCE [LARGE SCALE GENOMIC DNA]</scope>
    <source>
        <strain evidence="7 9">ATCC 43197</strain>
    </source>
</reference>
<name>R2R3U0_9ENTE</name>
<dbReference type="EC" id="3.4.-.-" evidence="6"/>
<dbReference type="NCBIfam" id="NF033678">
    <property type="entry name" value="C69_fam_dipept"/>
    <property type="match status" value="1"/>
</dbReference>